<organism evidence="1 2">
    <name type="scientific">Meloidogyne enterolobii</name>
    <name type="common">Root-knot nematode worm</name>
    <name type="synonym">Meloidogyne mayaguensis</name>
    <dbReference type="NCBI Taxonomy" id="390850"/>
    <lineage>
        <taxon>Eukaryota</taxon>
        <taxon>Metazoa</taxon>
        <taxon>Ecdysozoa</taxon>
        <taxon>Nematoda</taxon>
        <taxon>Chromadorea</taxon>
        <taxon>Rhabditida</taxon>
        <taxon>Tylenchina</taxon>
        <taxon>Tylenchomorpha</taxon>
        <taxon>Tylenchoidea</taxon>
        <taxon>Meloidogynidae</taxon>
        <taxon>Meloidogyninae</taxon>
        <taxon>Meloidogyne</taxon>
    </lineage>
</organism>
<protein>
    <submittedName>
        <fullName evidence="1">Uncharacterized protein</fullName>
    </submittedName>
</protein>
<name>A0A6V7UCK2_MELEN</name>
<evidence type="ECO:0000313" key="2">
    <source>
        <dbReference type="Proteomes" id="UP000580250"/>
    </source>
</evidence>
<proteinExistence type="predicted"/>
<gene>
    <name evidence="1" type="ORF">MENT_LOCUS10680</name>
</gene>
<dbReference type="AlphaFoldDB" id="A0A6V7UCK2"/>
<reference evidence="1 2" key="1">
    <citation type="submission" date="2020-08" db="EMBL/GenBank/DDBJ databases">
        <authorList>
            <person name="Koutsovoulos G."/>
            <person name="Danchin GJ E."/>
        </authorList>
    </citation>
    <scope>NUCLEOTIDE SEQUENCE [LARGE SCALE GENOMIC DNA]</scope>
</reference>
<sequence length="42" mass="4970">MKNVEKAFTLVNSHTELICCTVREDSLRNECYKKFKSFAEKK</sequence>
<accession>A0A6V7UCK2</accession>
<dbReference type="Proteomes" id="UP000580250">
    <property type="component" value="Unassembled WGS sequence"/>
</dbReference>
<dbReference type="EMBL" id="CAJEWN010000050">
    <property type="protein sequence ID" value="CAD2152261.1"/>
    <property type="molecule type" value="Genomic_DNA"/>
</dbReference>
<comment type="caution">
    <text evidence="1">The sequence shown here is derived from an EMBL/GenBank/DDBJ whole genome shotgun (WGS) entry which is preliminary data.</text>
</comment>
<evidence type="ECO:0000313" key="1">
    <source>
        <dbReference type="EMBL" id="CAD2152261.1"/>
    </source>
</evidence>